<protein>
    <recommendedName>
        <fullName evidence="3">Thermostable hemolysin</fullName>
    </recommendedName>
</protein>
<accession>A0A7W5B6W8</accession>
<evidence type="ECO:0000313" key="1">
    <source>
        <dbReference type="EMBL" id="MBB3117643.1"/>
    </source>
</evidence>
<dbReference type="Proteomes" id="UP000541535">
    <property type="component" value="Unassembled WGS sequence"/>
</dbReference>
<name>A0A7W5B6W8_9BURK</name>
<evidence type="ECO:0008006" key="3">
    <source>
        <dbReference type="Google" id="ProtNLM"/>
    </source>
</evidence>
<keyword evidence="2" id="KW-1185">Reference proteome</keyword>
<dbReference type="EMBL" id="JACHXD010000002">
    <property type="protein sequence ID" value="MBB3117643.1"/>
    <property type="molecule type" value="Genomic_DNA"/>
</dbReference>
<dbReference type="RefSeq" id="WP_183439621.1">
    <property type="nucleotide sequence ID" value="NZ_JACHXD010000002.1"/>
</dbReference>
<organism evidence="1 2">
    <name type="scientific">Pseudoduganella violacea</name>
    <dbReference type="NCBI Taxonomy" id="1715466"/>
    <lineage>
        <taxon>Bacteria</taxon>
        <taxon>Pseudomonadati</taxon>
        <taxon>Pseudomonadota</taxon>
        <taxon>Betaproteobacteria</taxon>
        <taxon>Burkholderiales</taxon>
        <taxon>Oxalobacteraceae</taxon>
        <taxon>Telluria group</taxon>
        <taxon>Pseudoduganella</taxon>
    </lineage>
</organism>
<sequence>MFHLNLSGRSLAFKLVGPADPYYAQAVHLAQHVYQQCYGARIAPRPHRFVVCIDVGKSQALACAGLTFAGSGTLFSEQYLEQPLTQVLADIFQRDVPRRDVAEVSALATLEPSIGTELMRGMALICWYLGLRGVLCTATTKLRRSFQYMKLPFQEVAVADVNRLDKVEGVDWGTYYDTRPVTGLVRLDALGSFFDTVSCRYNQQLLDIEAPEELEDMGSIARGLPHLVAARQMTGVAL</sequence>
<dbReference type="InterPro" id="IPR022050">
    <property type="entry name" value="T_hemolysin"/>
</dbReference>
<dbReference type="Pfam" id="PF12261">
    <property type="entry name" value="T_hemolysin"/>
    <property type="match status" value="1"/>
</dbReference>
<dbReference type="AlphaFoldDB" id="A0A7W5B6W8"/>
<comment type="caution">
    <text evidence="1">The sequence shown here is derived from an EMBL/GenBank/DDBJ whole genome shotgun (WGS) entry which is preliminary data.</text>
</comment>
<evidence type="ECO:0000313" key="2">
    <source>
        <dbReference type="Proteomes" id="UP000541535"/>
    </source>
</evidence>
<gene>
    <name evidence="1" type="ORF">FHS03_000669</name>
</gene>
<reference evidence="1 2" key="1">
    <citation type="submission" date="2020-08" db="EMBL/GenBank/DDBJ databases">
        <title>Genomic Encyclopedia of Type Strains, Phase III (KMG-III): the genomes of soil and plant-associated and newly described type strains.</title>
        <authorList>
            <person name="Whitman W."/>
        </authorList>
    </citation>
    <scope>NUCLEOTIDE SEQUENCE [LARGE SCALE GENOMIC DNA]</scope>
    <source>
        <strain evidence="1 2">CECT 8897</strain>
    </source>
</reference>
<proteinExistence type="predicted"/>